<keyword evidence="4 6" id="KW-1133">Transmembrane helix</keyword>
<sequence length="648" mass="73356">MDIIDSVSYLIFGKYVRKHIHRYDYQRALIRKAGMGILIEQYIAQIYLLSSLMALLAGFAGLLTGYFFLGDVTPEVLGLENTYPVILSNFHFFISIVVAVMCSLVVSYLTYFIFISIPEVQANVRSTLINQSLPHTTAYLYAMSRGGGMNLLDIMKSLSENYYIYGASAEEVGFIVKDMEYYGTDLLDAFDRAGQRTSSKKFKDFLDGMTSVVTSGGDITSYLKAKNDQYRLTATKEQKIFFETLGVLAEVYISAFVAGPLFLITILVVLGLVNPNSASILDFIVYIVIPIGTVFFLILLNSLANDNPKVPDYYTVEKKLDVFSEVPLKEGDEDEEQKRKMIRYYMLFVKTMDKVMHPLSFFTSKPSYVFFITVPLASIYAFFTVSEYVRIANIIYFRNFNTLTASIVDDHIFIAILILLIPFVIFDELRTYRIKQIESSIPDFLNNLASINEAGILLVDAIIMSMQLKIGVLHSEVRRLVNDISWGTKLDDALKKFEYRIRTDMTRRIITLIIKANEATSDIKTVLTIAAHDADMQRQLKKERNAEMFVYVFIIYIAFMVFLFIVYILAAYFLPAMPASTENAMAGASLIIDFDLEKYTLLFFHAAMIQGFCSGLVAGKMGSGTIQSGLKHSIMMMSISYIIFTVLI</sequence>
<evidence type="ECO:0000256" key="4">
    <source>
        <dbReference type="ARBA" id="ARBA00022989"/>
    </source>
</evidence>
<dbReference type="GO" id="GO:0005886">
    <property type="term" value="C:plasma membrane"/>
    <property type="evidence" value="ECO:0007669"/>
    <property type="project" value="UniProtKB-SubCell"/>
</dbReference>
<feature type="domain" description="Type II secretion system protein GspF" evidence="7">
    <location>
        <begin position="444"/>
        <end position="569"/>
    </location>
</feature>
<evidence type="ECO:0000313" key="9">
    <source>
        <dbReference type="Proteomes" id="UP000198535"/>
    </source>
</evidence>
<feature type="transmembrane region" description="Helical" evidence="6">
    <location>
        <begin position="599"/>
        <end position="618"/>
    </location>
</feature>
<keyword evidence="5 6" id="KW-0472">Membrane</keyword>
<dbReference type="STRING" id="487685.SAMN04488696_0366"/>
<accession>A0A1I4NZQ4</accession>
<gene>
    <name evidence="8" type="ORF">SAMN04488696_0366</name>
</gene>
<comment type="subcellular location">
    <subcellularLocation>
        <location evidence="1">Cell membrane</location>
        <topology evidence="1">Multi-pass membrane protein</topology>
    </subcellularLocation>
</comment>
<keyword evidence="3 6" id="KW-0812">Transmembrane</keyword>
<reference evidence="9" key="1">
    <citation type="submission" date="2016-10" db="EMBL/GenBank/DDBJ databases">
        <authorList>
            <person name="Varghese N."/>
            <person name="Submissions S."/>
        </authorList>
    </citation>
    <scope>NUCLEOTIDE SEQUENCE [LARGE SCALE GENOMIC DNA]</scope>
    <source>
        <strain evidence="9">Mob M</strain>
    </source>
</reference>
<keyword evidence="8" id="KW-0282">Flagellum</keyword>
<keyword evidence="8" id="KW-0966">Cell projection</keyword>
<name>A0A1I4NZQ4_9EURY</name>
<feature type="domain" description="Type II secretion system protein GspF" evidence="7">
    <location>
        <begin position="142"/>
        <end position="266"/>
    </location>
</feature>
<feature type="transmembrane region" description="Helical" evidence="6">
    <location>
        <begin position="368"/>
        <end position="391"/>
    </location>
</feature>
<keyword evidence="9" id="KW-1185">Reference proteome</keyword>
<evidence type="ECO:0000256" key="2">
    <source>
        <dbReference type="ARBA" id="ARBA00022475"/>
    </source>
</evidence>
<dbReference type="InterPro" id="IPR018076">
    <property type="entry name" value="T2SS_GspF_dom"/>
</dbReference>
<dbReference type="AlphaFoldDB" id="A0A1I4NZQ4"/>
<evidence type="ECO:0000313" key="8">
    <source>
        <dbReference type="EMBL" id="SFM21012.1"/>
    </source>
</evidence>
<organism evidence="8 9">
    <name type="scientific">Methanolobus profundi</name>
    <dbReference type="NCBI Taxonomy" id="487685"/>
    <lineage>
        <taxon>Archaea</taxon>
        <taxon>Methanobacteriati</taxon>
        <taxon>Methanobacteriota</taxon>
        <taxon>Stenosarchaea group</taxon>
        <taxon>Methanomicrobia</taxon>
        <taxon>Methanosarcinales</taxon>
        <taxon>Methanosarcinaceae</taxon>
        <taxon>Methanolobus</taxon>
    </lineage>
</organism>
<keyword evidence="2" id="KW-1003">Cell membrane</keyword>
<feature type="transmembrane region" description="Helical" evidence="6">
    <location>
        <begin position="411"/>
        <end position="429"/>
    </location>
</feature>
<dbReference type="OrthoDB" id="12374at2157"/>
<dbReference type="Pfam" id="PF00482">
    <property type="entry name" value="T2SSF"/>
    <property type="match status" value="2"/>
</dbReference>
<dbReference type="InterPro" id="IPR056569">
    <property type="entry name" value="ArlJ-like"/>
</dbReference>
<dbReference type="EMBL" id="FOUJ01000001">
    <property type="protein sequence ID" value="SFM21012.1"/>
    <property type="molecule type" value="Genomic_DNA"/>
</dbReference>
<feature type="transmembrane region" description="Helical" evidence="6">
    <location>
        <begin position="279"/>
        <end position="300"/>
    </location>
</feature>
<dbReference type="PANTHER" id="PTHR35402:SF1">
    <property type="entry name" value="TYPE II SECRETION SYSTEM PROTEIN GSPF DOMAIN-CONTAINING PROTEIN"/>
    <property type="match status" value="1"/>
</dbReference>
<evidence type="ECO:0000256" key="5">
    <source>
        <dbReference type="ARBA" id="ARBA00023136"/>
    </source>
</evidence>
<dbReference type="Proteomes" id="UP000198535">
    <property type="component" value="Unassembled WGS sequence"/>
</dbReference>
<feature type="transmembrane region" description="Helical" evidence="6">
    <location>
        <begin position="240"/>
        <end position="273"/>
    </location>
</feature>
<feature type="transmembrane region" description="Helical" evidence="6">
    <location>
        <begin position="46"/>
        <end position="69"/>
    </location>
</feature>
<evidence type="ECO:0000256" key="3">
    <source>
        <dbReference type="ARBA" id="ARBA00022692"/>
    </source>
</evidence>
<dbReference type="InterPro" id="IPR042094">
    <property type="entry name" value="T2SS_GspF_sf"/>
</dbReference>
<keyword evidence="8" id="KW-0969">Cilium</keyword>
<feature type="transmembrane region" description="Helical" evidence="6">
    <location>
        <begin position="548"/>
        <end position="574"/>
    </location>
</feature>
<proteinExistence type="predicted"/>
<dbReference type="PANTHER" id="PTHR35402">
    <property type="entry name" value="INTEGRAL MEMBRANE PROTEIN-RELATED"/>
    <property type="match status" value="1"/>
</dbReference>
<evidence type="ECO:0000256" key="1">
    <source>
        <dbReference type="ARBA" id="ARBA00004651"/>
    </source>
</evidence>
<dbReference type="RefSeq" id="WP_091932382.1">
    <property type="nucleotide sequence ID" value="NZ_FOUJ01000001.1"/>
</dbReference>
<feature type="transmembrane region" description="Helical" evidence="6">
    <location>
        <begin position="89"/>
        <end position="115"/>
    </location>
</feature>
<evidence type="ECO:0000256" key="6">
    <source>
        <dbReference type="SAM" id="Phobius"/>
    </source>
</evidence>
<protein>
    <submittedName>
        <fullName evidence="8">Flagellar protein FlaJ</fullName>
    </submittedName>
</protein>
<evidence type="ECO:0000259" key="7">
    <source>
        <dbReference type="Pfam" id="PF00482"/>
    </source>
</evidence>
<dbReference type="Gene3D" id="1.20.81.30">
    <property type="entry name" value="Type II secretion system (T2SS), domain F"/>
    <property type="match status" value="1"/>
</dbReference>